<feature type="non-terminal residue" evidence="4">
    <location>
        <position position="1"/>
    </location>
</feature>
<protein>
    <submittedName>
        <fullName evidence="4">HNH endonuclease</fullName>
    </submittedName>
</protein>
<proteinExistence type="inferred from homology"/>
<sequence length="287" mass="31241">EWQARLDPNGIAPNEDALEAKSTISFGQFERGLYRIHGGVTPDFRGEMETFIASRLSPRAKVAFEPTAAGEPMLEGSEPVPDDTVPDEAVLDIDRRPTGEKQADIFREVFREAARNPTAGVIGGAAPTVVVHVNAVDLNEGRGVGWIDGVDAPVSLKTVHQALCSGGFIPVVFGANNEVLRVGDKQRTFPAPMRQAIAARDGGCIIPGCVIPAYRTELHHVIPWALGGKTEVANGVCLCWRHHHAIETSGWQIRMTRGRPEVRGPAWMDPSQTWRPAQTHRANRSVN</sequence>
<reference evidence="4 5" key="1">
    <citation type="submission" date="2018-09" db="EMBL/GenBank/DDBJ databases">
        <title>Novel species of Cryobacterium.</title>
        <authorList>
            <person name="Liu Q."/>
            <person name="Xin Y.-H."/>
        </authorList>
    </citation>
    <scope>NUCLEOTIDE SEQUENCE [LARGE SCALE GENOMIC DNA]</scope>
    <source>
        <strain evidence="4 5">Hh39</strain>
    </source>
</reference>
<dbReference type="InterPro" id="IPR003870">
    <property type="entry name" value="DUF222"/>
</dbReference>
<dbReference type="EMBL" id="QZVS01000018">
    <property type="protein sequence ID" value="RJT92465.1"/>
    <property type="molecule type" value="Genomic_DNA"/>
</dbReference>
<dbReference type="GO" id="GO:0004519">
    <property type="term" value="F:endonuclease activity"/>
    <property type="evidence" value="ECO:0007669"/>
    <property type="project" value="UniProtKB-KW"/>
</dbReference>
<evidence type="ECO:0000313" key="4">
    <source>
        <dbReference type="EMBL" id="RJT92465.1"/>
    </source>
</evidence>
<accession>A0A3A5MU02</accession>
<dbReference type="GO" id="GO:0008270">
    <property type="term" value="F:zinc ion binding"/>
    <property type="evidence" value="ECO:0007669"/>
    <property type="project" value="InterPro"/>
</dbReference>
<comment type="caution">
    <text evidence="4">The sequence shown here is derived from an EMBL/GenBank/DDBJ whole genome shotgun (WGS) entry which is preliminary data.</text>
</comment>
<dbReference type="Pfam" id="PF01844">
    <property type="entry name" value="HNH"/>
    <property type="match status" value="1"/>
</dbReference>
<keyword evidence="4" id="KW-0255">Endonuclease</keyword>
<evidence type="ECO:0000259" key="3">
    <source>
        <dbReference type="SMART" id="SM00507"/>
    </source>
</evidence>
<dbReference type="SMART" id="SM00507">
    <property type="entry name" value="HNHc"/>
    <property type="match status" value="1"/>
</dbReference>
<dbReference type="InterPro" id="IPR003615">
    <property type="entry name" value="HNH_nuc"/>
</dbReference>
<feature type="region of interest" description="Disordered" evidence="2">
    <location>
        <begin position="264"/>
        <end position="287"/>
    </location>
</feature>
<dbReference type="RefSeq" id="WP_147364382.1">
    <property type="nucleotide sequence ID" value="NZ_QZVS01000018.1"/>
</dbReference>
<gene>
    <name evidence="4" type="ORF">D6T64_00205</name>
</gene>
<feature type="domain" description="HNH nuclease" evidence="3">
    <location>
        <begin position="192"/>
        <end position="244"/>
    </location>
</feature>
<keyword evidence="4" id="KW-0540">Nuclease</keyword>
<dbReference type="AlphaFoldDB" id="A0A3A5MU02"/>
<name>A0A3A5MU02_9MICO</name>
<dbReference type="Gene3D" id="1.10.30.50">
    <property type="match status" value="1"/>
</dbReference>
<dbReference type="InterPro" id="IPR002711">
    <property type="entry name" value="HNH"/>
</dbReference>
<keyword evidence="5" id="KW-1185">Reference proteome</keyword>
<dbReference type="OrthoDB" id="5177627at2"/>
<evidence type="ECO:0000313" key="5">
    <source>
        <dbReference type="Proteomes" id="UP000272015"/>
    </source>
</evidence>
<dbReference type="CDD" id="cd00085">
    <property type="entry name" value="HNHc"/>
    <property type="match status" value="1"/>
</dbReference>
<dbReference type="GO" id="GO:0003676">
    <property type="term" value="F:nucleic acid binding"/>
    <property type="evidence" value="ECO:0007669"/>
    <property type="project" value="InterPro"/>
</dbReference>
<keyword evidence="4" id="KW-0378">Hydrolase</keyword>
<evidence type="ECO:0000256" key="1">
    <source>
        <dbReference type="ARBA" id="ARBA00023450"/>
    </source>
</evidence>
<comment type="similarity">
    <text evidence="1">Belongs to the Rv1128c/1148c/1588c/1702c/1945/3466 family.</text>
</comment>
<organism evidence="4 5">
    <name type="scientific">Cryobacterium melibiosiphilum</name>
    <dbReference type="NCBI Taxonomy" id="995039"/>
    <lineage>
        <taxon>Bacteria</taxon>
        <taxon>Bacillati</taxon>
        <taxon>Actinomycetota</taxon>
        <taxon>Actinomycetes</taxon>
        <taxon>Micrococcales</taxon>
        <taxon>Microbacteriaceae</taxon>
        <taxon>Cryobacterium</taxon>
    </lineage>
</organism>
<dbReference type="Proteomes" id="UP000272015">
    <property type="component" value="Unassembled WGS sequence"/>
</dbReference>
<dbReference type="Pfam" id="PF02720">
    <property type="entry name" value="DUF222"/>
    <property type="match status" value="1"/>
</dbReference>
<evidence type="ECO:0000256" key="2">
    <source>
        <dbReference type="SAM" id="MobiDB-lite"/>
    </source>
</evidence>